<dbReference type="GO" id="GO:0016491">
    <property type="term" value="F:oxidoreductase activity"/>
    <property type="evidence" value="ECO:0007669"/>
    <property type="project" value="UniProtKB-KW"/>
</dbReference>
<comment type="caution">
    <text evidence="3">The sequence shown here is derived from an EMBL/GenBank/DDBJ whole genome shotgun (WGS) entry which is preliminary data.</text>
</comment>
<dbReference type="RefSeq" id="WP_129121691.1">
    <property type="nucleotide sequence ID" value="NZ_PEIB01000006.1"/>
</dbReference>
<keyword evidence="2" id="KW-0175">Coiled coil</keyword>
<feature type="coiled-coil region" evidence="2">
    <location>
        <begin position="38"/>
        <end position="65"/>
    </location>
</feature>
<evidence type="ECO:0000256" key="2">
    <source>
        <dbReference type="SAM" id="Coils"/>
    </source>
</evidence>
<dbReference type="InterPro" id="IPR025337">
    <property type="entry name" value="Questin_oxidase-like"/>
</dbReference>
<evidence type="ECO:0000256" key="1">
    <source>
        <dbReference type="ARBA" id="ARBA00023002"/>
    </source>
</evidence>
<dbReference type="EMBL" id="PEIB01000006">
    <property type="protein sequence ID" value="RXJ73758.1"/>
    <property type="molecule type" value="Genomic_DNA"/>
</dbReference>
<reference evidence="3 4" key="1">
    <citation type="submission" date="2017-10" db="EMBL/GenBank/DDBJ databases">
        <title>Nyctiphanis sp. nov., isolated from the stomach of the euphausiid Nyctiphanes simplex (Hansen, 1911) in the Gulf of California.</title>
        <authorList>
            <person name="Gomez-Gil B."/>
            <person name="Aguilar-Mendez M."/>
            <person name="Lopez-Cortes A."/>
            <person name="Gomez-Gutierrez J."/>
            <person name="Roque A."/>
            <person name="Lang E."/>
            <person name="Gonzalez-Castillo A."/>
        </authorList>
    </citation>
    <scope>NUCLEOTIDE SEQUENCE [LARGE SCALE GENOMIC DNA]</scope>
    <source>
        <strain evidence="3 4">CAIM 600</strain>
    </source>
</reference>
<keyword evidence="1" id="KW-0560">Oxidoreductase</keyword>
<name>A0A4V1LT29_9GAMM</name>
<dbReference type="Pfam" id="PF14027">
    <property type="entry name" value="Questin_oxidase"/>
    <property type="match status" value="1"/>
</dbReference>
<evidence type="ECO:0000313" key="4">
    <source>
        <dbReference type="Proteomes" id="UP000290287"/>
    </source>
</evidence>
<sequence>MFSPLTENSLQLVSQAHKYLPTYGGSLSNHLPMALMAMEKIGANRQQLETEYRAHEQHLELFSESRLINNLQPERGNPDTLLALIDFYHADIVANGMREAVEKAINELLPGLAAASFHGIIRLSYAVESNSPHEVSHALGLFAANYVSPGPLIRDPMLTLEQHLGNATTRFSDQKYPEGLFRMISSFCLSNPDTKKLLQYLK</sequence>
<dbReference type="Proteomes" id="UP000290287">
    <property type="component" value="Unassembled WGS sequence"/>
</dbReference>
<gene>
    <name evidence="3" type="ORF">CS022_07020</name>
</gene>
<dbReference type="OrthoDB" id="6457937at2"/>
<keyword evidence="4" id="KW-1185">Reference proteome</keyword>
<evidence type="ECO:0000313" key="3">
    <source>
        <dbReference type="EMBL" id="RXJ73758.1"/>
    </source>
</evidence>
<protein>
    <submittedName>
        <fullName evidence="3">Uncharacterized protein</fullName>
    </submittedName>
</protein>
<accession>A0A4V1LT29</accession>
<dbReference type="AlphaFoldDB" id="A0A4V1LT29"/>
<organism evidence="3 4">
    <name type="scientific">Veronia nyctiphanis</name>
    <dbReference type="NCBI Taxonomy" id="1278244"/>
    <lineage>
        <taxon>Bacteria</taxon>
        <taxon>Pseudomonadati</taxon>
        <taxon>Pseudomonadota</taxon>
        <taxon>Gammaproteobacteria</taxon>
        <taxon>Vibrionales</taxon>
        <taxon>Vibrionaceae</taxon>
        <taxon>Veronia</taxon>
    </lineage>
</organism>
<proteinExistence type="predicted"/>